<reference evidence="1 2" key="1">
    <citation type="submission" date="2022-03" db="EMBL/GenBank/DDBJ databases">
        <authorList>
            <person name="Brunel B."/>
        </authorList>
    </citation>
    <scope>NUCLEOTIDE SEQUENCE [LARGE SCALE GENOMIC DNA]</scope>
    <source>
        <strain evidence="1">STM5069sample</strain>
    </source>
</reference>
<keyword evidence="2" id="KW-1185">Reference proteome</keyword>
<name>A0ABM9E4H0_9HYPH</name>
<organism evidence="1 2">
    <name type="scientific">Mesorhizobium escarrei</name>
    <dbReference type="NCBI Taxonomy" id="666018"/>
    <lineage>
        <taxon>Bacteria</taxon>
        <taxon>Pseudomonadati</taxon>
        <taxon>Pseudomonadota</taxon>
        <taxon>Alphaproteobacteria</taxon>
        <taxon>Hyphomicrobiales</taxon>
        <taxon>Phyllobacteriaceae</taxon>
        <taxon>Mesorhizobium</taxon>
    </lineage>
</organism>
<comment type="caution">
    <text evidence="1">The sequence shown here is derived from an EMBL/GenBank/DDBJ whole genome shotgun (WGS) entry which is preliminary data.</text>
</comment>
<proteinExistence type="predicted"/>
<dbReference type="Proteomes" id="UP001153050">
    <property type="component" value="Unassembled WGS sequence"/>
</dbReference>
<evidence type="ECO:0000313" key="1">
    <source>
        <dbReference type="EMBL" id="CAH2403968.1"/>
    </source>
</evidence>
<gene>
    <name evidence="1" type="ORF">MES5069_400024</name>
</gene>
<dbReference type="EMBL" id="CAKXZT010000136">
    <property type="protein sequence ID" value="CAH2403968.1"/>
    <property type="molecule type" value="Genomic_DNA"/>
</dbReference>
<evidence type="ECO:0000313" key="2">
    <source>
        <dbReference type="Proteomes" id="UP001153050"/>
    </source>
</evidence>
<accession>A0ABM9E4H0</accession>
<protein>
    <submittedName>
        <fullName evidence="1">Uncharacterized protein</fullName>
    </submittedName>
</protein>
<sequence>MLSFRSGRAGVEDGREATKMAFFREPERSVLEVREHWKRRKPPFAGRHHLNIGTP</sequence>